<feature type="chain" id="PRO_5044335280" evidence="2">
    <location>
        <begin position="21"/>
        <end position="280"/>
    </location>
</feature>
<reference evidence="3" key="1">
    <citation type="submission" date="2024-08" db="EMBL/GenBank/DDBJ databases">
        <authorList>
            <person name="Chaddad Z."/>
            <person name="Lamrabet M."/>
            <person name="Bouhnik O."/>
            <person name="Alami S."/>
            <person name="Wipf D."/>
            <person name="Courty P.E."/>
            <person name="Missbah El Idrissi M."/>
        </authorList>
    </citation>
    <scope>NUCLEOTIDE SEQUENCE</scope>
    <source>
        <strain evidence="3">LLZ17</strain>
    </source>
</reference>
<keyword evidence="2" id="KW-0732">Signal</keyword>
<dbReference type="InterPro" id="IPR051692">
    <property type="entry name" value="OMP-like"/>
</dbReference>
<evidence type="ECO:0000256" key="2">
    <source>
        <dbReference type="SAM" id="SignalP"/>
    </source>
</evidence>
<dbReference type="RefSeq" id="WP_369722543.1">
    <property type="nucleotide sequence ID" value="NZ_CP165734.1"/>
</dbReference>
<dbReference type="InterPro" id="IPR011250">
    <property type="entry name" value="OMP/PagP_B-barrel"/>
</dbReference>
<gene>
    <name evidence="3" type="ORF">AB8Z38_00360</name>
</gene>
<dbReference type="SUPFAM" id="SSF56925">
    <property type="entry name" value="OMPA-like"/>
    <property type="match status" value="1"/>
</dbReference>
<proteinExistence type="inferred from homology"/>
<accession>A0AB39XJJ8</accession>
<name>A0AB39XJJ8_9BRAD</name>
<dbReference type="Gene3D" id="2.40.160.20">
    <property type="match status" value="1"/>
</dbReference>
<dbReference type="PANTHER" id="PTHR34001:SF3">
    <property type="entry name" value="BLL7405 PROTEIN"/>
    <property type="match status" value="1"/>
</dbReference>
<protein>
    <submittedName>
        <fullName evidence="3">Outer membrane protein</fullName>
    </submittedName>
</protein>
<dbReference type="EMBL" id="CP165734">
    <property type="protein sequence ID" value="XDV58068.1"/>
    <property type="molecule type" value="Genomic_DNA"/>
</dbReference>
<feature type="signal peptide" evidence="2">
    <location>
        <begin position="1"/>
        <end position="20"/>
    </location>
</feature>
<comment type="similarity">
    <text evidence="1">Belongs to the Omp25/RopB family.</text>
</comment>
<organism evidence="3">
    <name type="scientific">Bradyrhizobium sp. LLZ17</name>
    <dbReference type="NCBI Taxonomy" id="3239388"/>
    <lineage>
        <taxon>Bacteria</taxon>
        <taxon>Pseudomonadati</taxon>
        <taxon>Pseudomonadota</taxon>
        <taxon>Alphaproteobacteria</taxon>
        <taxon>Hyphomicrobiales</taxon>
        <taxon>Nitrobacteraceae</taxon>
        <taxon>Bradyrhizobium</taxon>
    </lineage>
</organism>
<dbReference type="AlphaFoldDB" id="A0AB39XJJ8"/>
<sequence>MKKILLAMTAVAAMTGSASAADLGARPYVKAPMAAPVANWTGFYIFGGGGGGLWNADSNVNSTGVVGPFGSFGPAGTALTRDQRLGGSGWFGTVGLGYDWQVSPSWVIGAFADGQFGDIRGSLSDPFLGTEGREKLRTSYAAGARLGYLVAPNVLSYVNAGYSGSEWSGTTQTSIFLPGTGAAQTTTGSFHRDGWFIGGGVENNLNIFGISAPGWFMKTEYRSTFYNRISLPTTFAAGNTFLAPAGSLTGDAITFKPWTQTISTSLVYRFNWSGPVVAKY</sequence>
<evidence type="ECO:0000313" key="3">
    <source>
        <dbReference type="EMBL" id="XDV58068.1"/>
    </source>
</evidence>
<dbReference type="PANTHER" id="PTHR34001">
    <property type="entry name" value="BLL7405 PROTEIN"/>
    <property type="match status" value="1"/>
</dbReference>
<evidence type="ECO:0000256" key="1">
    <source>
        <dbReference type="ARBA" id="ARBA00038306"/>
    </source>
</evidence>